<evidence type="ECO:0000313" key="2">
    <source>
        <dbReference type="Proteomes" id="UP001341840"/>
    </source>
</evidence>
<organism evidence="1 2">
    <name type="scientific">Stylosanthes scabra</name>
    <dbReference type="NCBI Taxonomy" id="79078"/>
    <lineage>
        <taxon>Eukaryota</taxon>
        <taxon>Viridiplantae</taxon>
        <taxon>Streptophyta</taxon>
        <taxon>Embryophyta</taxon>
        <taxon>Tracheophyta</taxon>
        <taxon>Spermatophyta</taxon>
        <taxon>Magnoliopsida</taxon>
        <taxon>eudicotyledons</taxon>
        <taxon>Gunneridae</taxon>
        <taxon>Pentapetalae</taxon>
        <taxon>rosids</taxon>
        <taxon>fabids</taxon>
        <taxon>Fabales</taxon>
        <taxon>Fabaceae</taxon>
        <taxon>Papilionoideae</taxon>
        <taxon>50 kb inversion clade</taxon>
        <taxon>dalbergioids sensu lato</taxon>
        <taxon>Dalbergieae</taxon>
        <taxon>Pterocarpus clade</taxon>
        <taxon>Stylosanthes</taxon>
    </lineage>
</organism>
<dbReference type="EMBL" id="JASCZI010151239">
    <property type="protein sequence ID" value="MED6171250.1"/>
    <property type="molecule type" value="Genomic_DNA"/>
</dbReference>
<sequence>MKKGPRTSRSTPLFHVEREKLKMLDRAHTLYVGHSRAWDARKLGNWLPTEVVNQILAMSPPSPWKSEHQISWKVFVDGSLNLKSAYNYVSNQPLITEFSSLSGVGSTTTLLLCTDGNYRRPWGHRLYRWLSRL</sequence>
<comment type="caution">
    <text evidence="1">The sequence shown here is derived from an EMBL/GenBank/DDBJ whole genome shotgun (WGS) entry which is preliminary data.</text>
</comment>
<keyword evidence="2" id="KW-1185">Reference proteome</keyword>
<proteinExistence type="predicted"/>
<accession>A0ABU6VEV4</accession>
<name>A0ABU6VEV4_9FABA</name>
<reference evidence="1 2" key="1">
    <citation type="journal article" date="2023" name="Plants (Basel)">
        <title>Bridging the Gap: Combining Genomics and Transcriptomics Approaches to Understand Stylosanthes scabra, an Orphan Legume from the Brazilian Caatinga.</title>
        <authorList>
            <person name="Ferreira-Neto J.R.C."/>
            <person name="da Silva M.D."/>
            <person name="Binneck E."/>
            <person name="de Melo N.F."/>
            <person name="da Silva R.H."/>
            <person name="de Melo A.L.T.M."/>
            <person name="Pandolfi V."/>
            <person name="Bustamante F.O."/>
            <person name="Brasileiro-Vidal A.C."/>
            <person name="Benko-Iseppon A.M."/>
        </authorList>
    </citation>
    <scope>NUCLEOTIDE SEQUENCE [LARGE SCALE GENOMIC DNA]</scope>
    <source>
        <tissue evidence="1">Leaves</tissue>
    </source>
</reference>
<gene>
    <name evidence="1" type="ORF">PIB30_039074</name>
</gene>
<evidence type="ECO:0000313" key="1">
    <source>
        <dbReference type="EMBL" id="MED6171250.1"/>
    </source>
</evidence>
<protein>
    <submittedName>
        <fullName evidence="1">Uncharacterized protein</fullName>
    </submittedName>
</protein>
<dbReference type="Proteomes" id="UP001341840">
    <property type="component" value="Unassembled WGS sequence"/>
</dbReference>